<evidence type="ECO:0000256" key="4">
    <source>
        <dbReference type="ARBA" id="ARBA00022679"/>
    </source>
</evidence>
<proteinExistence type="predicted"/>
<evidence type="ECO:0000256" key="2">
    <source>
        <dbReference type="ARBA" id="ARBA00022475"/>
    </source>
</evidence>
<dbReference type="SUPFAM" id="SSF55874">
    <property type="entry name" value="ATPase domain of HSP90 chaperone/DNA topoisomerase II/histidine kinase"/>
    <property type="match status" value="1"/>
</dbReference>
<evidence type="ECO:0000256" key="3">
    <source>
        <dbReference type="ARBA" id="ARBA00022553"/>
    </source>
</evidence>
<keyword evidence="6" id="KW-0812">Transmembrane</keyword>
<dbReference type="PROSITE" id="PS50885">
    <property type="entry name" value="HAMP"/>
    <property type="match status" value="1"/>
</dbReference>
<evidence type="ECO:0000256" key="6">
    <source>
        <dbReference type="SAM" id="Phobius"/>
    </source>
</evidence>
<name>A0A7X4YLZ6_9BACL</name>
<evidence type="ECO:0000313" key="8">
    <source>
        <dbReference type="EMBL" id="NBC68803.1"/>
    </source>
</evidence>
<dbReference type="GO" id="GO:0005886">
    <property type="term" value="C:plasma membrane"/>
    <property type="evidence" value="ECO:0007669"/>
    <property type="project" value="UniProtKB-SubCell"/>
</dbReference>
<reference evidence="8 9" key="1">
    <citation type="submission" date="2020-01" db="EMBL/GenBank/DDBJ databases">
        <title>Paenibacillus soybeanensis sp. nov. isolated from the nodules of soybean (Glycine max(L.) Merr).</title>
        <authorList>
            <person name="Wang H."/>
        </authorList>
    </citation>
    <scope>NUCLEOTIDE SEQUENCE [LARGE SCALE GENOMIC DNA]</scope>
    <source>
        <strain evidence="8 9">DSM 23054</strain>
    </source>
</reference>
<dbReference type="PANTHER" id="PTHR34220:SF7">
    <property type="entry name" value="SENSOR HISTIDINE KINASE YPDA"/>
    <property type="match status" value="1"/>
</dbReference>
<keyword evidence="9" id="KW-1185">Reference proteome</keyword>
<keyword evidence="3" id="KW-0597">Phosphoprotein</keyword>
<keyword evidence="2" id="KW-1003">Cell membrane</keyword>
<dbReference type="Proteomes" id="UP000558113">
    <property type="component" value="Unassembled WGS sequence"/>
</dbReference>
<dbReference type="Pfam" id="PF06580">
    <property type="entry name" value="His_kinase"/>
    <property type="match status" value="1"/>
</dbReference>
<dbReference type="InterPro" id="IPR050640">
    <property type="entry name" value="Bact_2-comp_sensor_kinase"/>
</dbReference>
<organism evidence="8 9">
    <name type="scientific">Paenibacillus sacheonensis</name>
    <dbReference type="NCBI Taxonomy" id="742054"/>
    <lineage>
        <taxon>Bacteria</taxon>
        <taxon>Bacillati</taxon>
        <taxon>Bacillota</taxon>
        <taxon>Bacilli</taxon>
        <taxon>Bacillales</taxon>
        <taxon>Paenibacillaceae</taxon>
        <taxon>Paenibacillus</taxon>
    </lineage>
</organism>
<dbReference type="PANTHER" id="PTHR34220">
    <property type="entry name" value="SENSOR HISTIDINE KINASE YPDA"/>
    <property type="match status" value="1"/>
</dbReference>
<dbReference type="InterPro" id="IPR003660">
    <property type="entry name" value="HAMP_dom"/>
</dbReference>
<evidence type="ECO:0000313" key="9">
    <source>
        <dbReference type="Proteomes" id="UP000558113"/>
    </source>
</evidence>
<keyword evidence="6" id="KW-1133">Transmembrane helix</keyword>
<keyword evidence="5 6" id="KW-0472">Membrane</keyword>
<feature type="domain" description="HAMP" evidence="7">
    <location>
        <begin position="335"/>
        <end position="388"/>
    </location>
</feature>
<gene>
    <name evidence="8" type="ORF">GT003_07375</name>
</gene>
<dbReference type="AlphaFoldDB" id="A0A7X4YLZ6"/>
<comment type="caution">
    <text evidence="8">The sequence shown here is derived from an EMBL/GenBank/DDBJ whole genome shotgun (WGS) entry which is preliminary data.</text>
</comment>
<dbReference type="Gene3D" id="3.30.565.10">
    <property type="entry name" value="Histidine kinase-like ATPase, C-terminal domain"/>
    <property type="match status" value="1"/>
</dbReference>
<comment type="subcellular location">
    <subcellularLocation>
        <location evidence="1">Cell membrane</location>
        <topology evidence="1">Multi-pass membrane protein</topology>
    </subcellularLocation>
</comment>
<dbReference type="GO" id="GO:0000155">
    <property type="term" value="F:phosphorelay sensor kinase activity"/>
    <property type="evidence" value="ECO:0007669"/>
    <property type="project" value="InterPro"/>
</dbReference>
<evidence type="ECO:0000259" key="7">
    <source>
        <dbReference type="PROSITE" id="PS50885"/>
    </source>
</evidence>
<dbReference type="OrthoDB" id="370211at2"/>
<feature type="transmembrane region" description="Helical" evidence="6">
    <location>
        <begin position="47"/>
        <end position="70"/>
    </location>
</feature>
<dbReference type="InterPro" id="IPR036890">
    <property type="entry name" value="HATPase_C_sf"/>
</dbReference>
<protein>
    <recommendedName>
        <fullName evidence="7">HAMP domain-containing protein</fullName>
    </recommendedName>
</protein>
<dbReference type="Gene3D" id="6.10.340.10">
    <property type="match status" value="1"/>
</dbReference>
<evidence type="ECO:0000256" key="5">
    <source>
        <dbReference type="ARBA" id="ARBA00023136"/>
    </source>
</evidence>
<sequence length="611" mass="69999">MNRHRLPNAPVSAILGGKSQDSSRKELLPVIRSFLRKRPQFSLRGRLIVIFSLLLALVLGSFLIFTNLLVIKPTKERTIKDTLLATAMISERLDDYIDTQNQLSQRILSNRAIFSFGALTKKSQSEEALNQYRILSDIMFQAVGPSMNIRDIVIYGLKGEEVATYIGYEASPPLKPVLADFEWRRRLQTSAYVIHSGEGQPVSFIRSIIDINGTVYGYLSILMDDTDLRKLSDAGNLGSVYVMDDRDGLVIQSRSGDFAKDRGNIRPAAKEQGIYTDSQSHYIAYYKSSHTEWTVYTVIPRESVLGSVNSVRNIAVILFVSLTLFSFLYIYFTSKSLVLPIRKLRRQVLQISYSNLSLKTDSRLYNNEFFLFNEAFRELLDRLQSSIEREKLALHEEVMARNSALQAQIAPHFIHNVLYLISIAAQENRMNVVTEMCKHLSESLRYVVSSPYQHVTLRDEIEHTKHYLALIQQKYEDDLEWEIDMDPAAESILLPRLVIQPFVENCIEHAFEQTDPPWRIQIKIKLYNGLWAIEISDNGQGFAEEDIKRTLERIKAENSVEQPVKIGSMGIVNTVGRLELMYRNRLFFNMYNGENVGATIQIIASMTKDFY</sequence>
<keyword evidence="4" id="KW-0808">Transferase</keyword>
<accession>A0A7X4YLZ6</accession>
<feature type="transmembrane region" description="Helical" evidence="6">
    <location>
        <begin position="314"/>
        <end position="332"/>
    </location>
</feature>
<evidence type="ECO:0000256" key="1">
    <source>
        <dbReference type="ARBA" id="ARBA00004651"/>
    </source>
</evidence>
<dbReference type="EMBL" id="JAAAMU010000003">
    <property type="protein sequence ID" value="NBC68803.1"/>
    <property type="molecule type" value="Genomic_DNA"/>
</dbReference>
<dbReference type="InterPro" id="IPR010559">
    <property type="entry name" value="Sig_transdc_His_kin_internal"/>
</dbReference>